<dbReference type="PANTHER" id="PTHR31104">
    <property type="entry name" value="PEPTIDE-N4-(N-ACETYL-BETA-GLUCOSAMINYL)ASPARAGINE AMIDASE A PROTEIN"/>
    <property type="match status" value="1"/>
</dbReference>
<evidence type="ECO:0000313" key="4">
    <source>
        <dbReference type="EMBL" id="MBQ0853831.1"/>
    </source>
</evidence>
<sequence length="583" mass="62537">MRRRIIMSMLAGATLVASTLLGAGPAQAARPAQAPPTQSPTASPLATPLADPPAEFGTDWHDPLTAAPPVTRPAGASCEVTVAEAQFRDFTPYTGTYAPPRGCGDRWSKVVLRLDGKVKGRQYDRLGYLHIGGVEVFRTSTPQPSPDGIEWSVEKDVTRYSDTFRGAHDVEMLIGNVVDDTYTGIIDVKVTLTFYPAPPFEKSAAAKATATPDRVLTLQDGTLTTPRNSERIVAEVYATGSGGGCEEYWYLTVPDAAPYSCKADDGPYREVQIAVDGQLAGIAAPFPTVWTGGWSNPFLWYVIPGPRAFDIKPVEYDLTPFAGLLNDGRPHRIDVSVVGVPEGQSGWSTPVNVLVWQDAKSKHVTGRLTAHKAVALTNSSTYTPGSEHRLDTDAGHRLTVAGYVDTSHGRVATTIDRELAGTSVHRWTDGENTDALDGTWTDDEKVTVDGRGPAVTTRTDRTYTMDGTTTLGAGDRLRTVLSLGDRASVVETRGGRRTAWSRLDDGYTGDATYTANVPRDQRHAVATTSERYRLYGSDGCYDRRLTTVQGVLTGGTDLTRSVEGRPAASASPCPAAPSSTTRG</sequence>
<gene>
    <name evidence="4" type="ORF">J8N05_37325</name>
</gene>
<dbReference type="EMBL" id="JAGPYQ010000002">
    <property type="protein sequence ID" value="MBQ0853831.1"/>
    <property type="molecule type" value="Genomic_DNA"/>
</dbReference>
<dbReference type="AlphaFoldDB" id="A0A940Y197"/>
<dbReference type="InterPro" id="IPR021102">
    <property type="entry name" value="PNGase_A"/>
</dbReference>
<dbReference type="Pfam" id="PF12222">
    <property type="entry name" value="PNGaseA"/>
    <property type="match status" value="1"/>
</dbReference>
<feature type="domain" description="Peptide N-acetyl-beta-D-glucosaminyl asparaginase amidase A N-terminal" evidence="3">
    <location>
        <begin position="76"/>
        <end position="371"/>
    </location>
</feature>
<keyword evidence="2" id="KW-0732">Signal</keyword>
<evidence type="ECO:0000259" key="3">
    <source>
        <dbReference type="Pfam" id="PF12222"/>
    </source>
</evidence>
<dbReference type="Proteomes" id="UP000677413">
    <property type="component" value="Unassembled WGS sequence"/>
</dbReference>
<protein>
    <submittedName>
        <fullName evidence="4">Peptide-N4-asparagine amidase A</fullName>
    </submittedName>
</protein>
<proteinExistence type="predicted"/>
<keyword evidence="5" id="KW-1185">Reference proteome</keyword>
<organism evidence="4 5">
    <name type="scientific">Streptomyces liliiviolaceus</name>
    <dbReference type="NCBI Taxonomy" id="2823109"/>
    <lineage>
        <taxon>Bacteria</taxon>
        <taxon>Bacillati</taxon>
        <taxon>Actinomycetota</taxon>
        <taxon>Actinomycetes</taxon>
        <taxon>Kitasatosporales</taxon>
        <taxon>Streptomycetaceae</taxon>
        <taxon>Streptomyces</taxon>
    </lineage>
</organism>
<dbReference type="InterPro" id="IPR056948">
    <property type="entry name" value="PNGaseA_N"/>
</dbReference>
<comment type="caution">
    <text evidence="4">The sequence shown here is derived from an EMBL/GenBank/DDBJ whole genome shotgun (WGS) entry which is preliminary data.</text>
</comment>
<evidence type="ECO:0000313" key="5">
    <source>
        <dbReference type="Proteomes" id="UP000677413"/>
    </source>
</evidence>
<accession>A0A940Y197</accession>
<name>A0A940Y197_9ACTN</name>
<feature type="compositionally biased region" description="Low complexity" evidence="1">
    <location>
        <begin position="39"/>
        <end position="48"/>
    </location>
</feature>
<evidence type="ECO:0000256" key="2">
    <source>
        <dbReference type="SAM" id="SignalP"/>
    </source>
</evidence>
<feature type="compositionally biased region" description="Low complexity" evidence="1">
    <location>
        <begin position="566"/>
        <end position="583"/>
    </location>
</feature>
<evidence type="ECO:0000256" key="1">
    <source>
        <dbReference type="SAM" id="MobiDB-lite"/>
    </source>
</evidence>
<reference evidence="4 5" key="1">
    <citation type="submission" date="2021-04" db="EMBL/GenBank/DDBJ databases">
        <authorList>
            <person name="Tang X."/>
            <person name="Zhou X."/>
            <person name="Chen X."/>
            <person name="Cernava T."/>
            <person name="Zhang C."/>
        </authorList>
    </citation>
    <scope>NUCLEOTIDE SEQUENCE [LARGE SCALE GENOMIC DNA]</scope>
    <source>
        <strain evidence="4 5">BH-SS-21</strain>
    </source>
</reference>
<feature type="signal peptide" evidence="2">
    <location>
        <begin position="1"/>
        <end position="28"/>
    </location>
</feature>
<feature type="region of interest" description="Disordered" evidence="1">
    <location>
        <begin position="27"/>
        <end position="50"/>
    </location>
</feature>
<feature type="region of interest" description="Disordered" evidence="1">
    <location>
        <begin position="556"/>
        <end position="583"/>
    </location>
</feature>
<feature type="chain" id="PRO_5037647954" evidence="2">
    <location>
        <begin position="29"/>
        <end position="583"/>
    </location>
</feature>